<dbReference type="Pfam" id="PF03466">
    <property type="entry name" value="LysR_substrate"/>
    <property type="match status" value="1"/>
</dbReference>
<dbReference type="PANTHER" id="PTHR30126:SF64">
    <property type="entry name" value="HTH-TYPE TRANSCRIPTIONAL REGULATOR CITR"/>
    <property type="match status" value="1"/>
</dbReference>
<evidence type="ECO:0000313" key="6">
    <source>
        <dbReference type="Proteomes" id="UP000516446"/>
    </source>
</evidence>
<dbReference type="PRINTS" id="PR00039">
    <property type="entry name" value="HTHLYSR"/>
</dbReference>
<dbReference type="SUPFAM" id="SSF46785">
    <property type="entry name" value="Winged helix' DNA-binding domain"/>
    <property type="match status" value="1"/>
</dbReference>
<organism evidence="5 6">
    <name type="scientific">Weissella koreensis</name>
    <dbReference type="NCBI Taxonomy" id="165096"/>
    <lineage>
        <taxon>Bacteria</taxon>
        <taxon>Bacillati</taxon>
        <taxon>Bacillota</taxon>
        <taxon>Bacilli</taxon>
        <taxon>Lactobacillales</taxon>
        <taxon>Lactobacillaceae</taxon>
        <taxon>Weissella</taxon>
    </lineage>
</organism>
<evidence type="ECO:0000256" key="4">
    <source>
        <dbReference type="ARBA" id="ARBA00023163"/>
    </source>
</evidence>
<evidence type="ECO:0000256" key="2">
    <source>
        <dbReference type="ARBA" id="ARBA00023015"/>
    </source>
</evidence>
<evidence type="ECO:0000256" key="3">
    <source>
        <dbReference type="ARBA" id="ARBA00023125"/>
    </source>
</evidence>
<name>A0A7H1MNC6_9LACO</name>
<dbReference type="PROSITE" id="PS50931">
    <property type="entry name" value="HTH_LYSR"/>
    <property type="match status" value="1"/>
</dbReference>
<dbReference type="InterPro" id="IPR000847">
    <property type="entry name" value="LysR_HTH_N"/>
</dbReference>
<proteinExistence type="inferred from homology"/>
<dbReference type="AlphaFoldDB" id="A0A7H1MNC6"/>
<dbReference type="GO" id="GO:0000976">
    <property type="term" value="F:transcription cis-regulatory region binding"/>
    <property type="evidence" value="ECO:0007669"/>
    <property type="project" value="TreeGrafter"/>
</dbReference>
<keyword evidence="6" id="KW-1185">Reference proteome</keyword>
<dbReference type="InterPro" id="IPR036390">
    <property type="entry name" value="WH_DNA-bd_sf"/>
</dbReference>
<sequence>MFDLFKTFITVYETKSFTHAAQNLFISQPTVTVRIQKLEKELKATLFLRDQNHQIIPTEAATLFYPQAIAQLKDWQQFKANMHQRSANKMPFKIAVSHSAATSIMPIIFKVLEPYLDNLDLTIEMQNSEEVFKLVCNHNIQFGIIEKPIRGDQTQSFALFQDELVLAGPQNTGNFFIREEGSGVSHYTKQYLKSSSLQIDHLISMNSNDMIVAHIKAGLGASLISKRFVDQDTIFQELNAQYQRVFYGLAYLDERDPLVLKIIDDIRKTKNI</sequence>
<comment type="similarity">
    <text evidence="1">Belongs to the LysR transcriptional regulatory family.</text>
</comment>
<dbReference type="Gene3D" id="3.40.190.290">
    <property type="match status" value="1"/>
</dbReference>
<dbReference type="GO" id="GO:0003700">
    <property type="term" value="F:DNA-binding transcription factor activity"/>
    <property type="evidence" value="ECO:0007669"/>
    <property type="project" value="InterPro"/>
</dbReference>
<dbReference type="EMBL" id="CP043431">
    <property type="protein sequence ID" value="QNT64962.1"/>
    <property type="molecule type" value="Genomic_DNA"/>
</dbReference>
<keyword evidence="3" id="KW-0238">DNA-binding</keyword>
<protein>
    <submittedName>
        <fullName evidence="5">LysR family transcriptional regulator</fullName>
    </submittedName>
</protein>
<keyword evidence="4" id="KW-0804">Transcription</keyword>
<keyword evidence="2" id="KW-0805">Transcription regulation</keyword>
<dbReference type="RefSeq" id="WP_006845313.1">
    <property type="nucleotide sequence ID" value="NZ_CP026847.1"/>
</dbReference>
<dbReference type="InterPro" id="IPR005119">
    <property type="entry name" value="LysR_subst-bd"/>
</dbReference>
<dbReference type="SUPFAM" id="SSF53850">
    <property type="entry name" value="Periplasmic binding protein-like II"/>
    <property type="match status" value="1"/>
</dbReference>
<dbReference type="InterPro" id="IPR036388">
    <property type="entry name" value="WH-like_DNA-bd_sf"/>
</dbReference>
<dbReference type="PANTHER" id="PTHR30126">
    <property type="entry name" value="HTH-TYPE TRANSCRIPTIONAL REGULATOR"/>
    <property type="match status" value="1"/>
</dbReference>
<accession>A0A7H1MNC6</accession>
<reference evidence="5 6" key="1">
    <citation type="submission" date="2019-08" db="EMBL/GenBank/DDBJ databases">
        <authorList>
            <person name="Chang H.C."/>
            <person name="Mun S.Y."/>
        </authorList>
    </citation>
    <scope>NUCLEOTIDE SEQUENCE [LARGE SCALE GENOMIC DNA]</scope>
    <source>
        <strain evidence="5 6">SK</strain>
    </source>
</reference>
<evidence type="ECO:0000313" key="5">
    <source>
        <dbReference type="EMBL" id="QNT64962.1"/>
    </source>
</evidence>
<gene>
    <name evidence="5" type="ORF">FY536_06740</name>
</gene>
<dbReference type="Gene3D" id="1.10.10.10">
    <property type="entry name" value="Winged helix-like DNA-binding domain superfamily/Winged helix DNA-binding domain"/>
    <property type="match status" value="1"/>
</dbReference>
<dbReference type="Pfam" id="PF00126">
    <property type="entry name" value="HTH_1"/>
    <property type="match status" value="1"/>
</dbReference>
<dbReference type="Proteomes" id="UP000516446">
    <property type="component" value="Chromosome"/>
</dbReference>
<evidence type="ECO:0000256" key="1">
    <source>
        <dbReference type="ARBA" id="ARBA00009437"/>
    </source>
</evidence>